<evidence type="ECO:0000256" key="1">
    <source>
        <dbReference type="SAM" id="Phobius"/>
    </source>
</evidence>
<keyword evidence="5" id="KW-1185">Reference proteome</keyword>
<keyword evidence="1" id="KW-0472">Membrane</keyword>
<evidence type="ECO:0000259" key="3">
    <source>
        <dbReference type="Pfam" id="PF25898"/>
    </source>
</evidence>
<name>A0AAV4B1N8_9GAST</name>
<feature type="chain" id="PRO_5044011084" evidence="2">
    <location>
        <begin position="28"/>
        <end position="647"/>
    </location>
</feature>
<evidence type="ECO:0000313" key="5">
    <source>
        <dbReference type="Proteomes" id="UP000735302"/>
    </source>
</evidence>
<dbReference type="EMBL" id="BLXT01004562">
    <property type="protein sequence ID" value="GFO14436.1"/>
    <property type="molecule type" value="Genomic_DNA"/>
</dbReference>
<keyword evidence="1" id="KW-0812">Transmembrane</keyword>
<reference evidence="4 5" key="1">
    <citation type="journal article" date="2021" name="Elife">
        <title>Chloroplast acquisition without the gene transfer in kleptoplastic sea slugs, Plakobranchus ocellatus.</title>
        <authorList>
            <person name="Maeda T."/>
            <person name="Takahashi S."/>
            <person name="Yoshida T."/>
            <person name="Shimamura S."/>
            <person name="Takaki Y."/>
            <person name="Nagai Y."/>
            <person name="Toyoda A."/>
            <person name="Suzuki Y."/>
            <person name="Arimoto A."/>
            <person name="Ishii H."/>
            <person name="Satoh N."/>
            <person name="Nishiyama T."/>
            <person name="Hasebe M."/>
            <person name="Maruyama T."/>
            <person name="Minagawa J."/>
            <person name="Obokata J."/>
            <person name="Shigenobu S."/>
        </authorList>
    </citation>
    <scope>NUCLEOTIDE SEQUENCE [LARGE SCALE GENOMIC DNA]</scope>
</reference>
<dbReference type="PANTHER" id="PTHR36902:SF1">
    <property type="entry name" value="ENRICHED IN SURFACE-LABELED PROTEOME PROTEIN 9"/>
    <property type="match status" value="1"/>
</dbReference>
<accession>A0AAV4B1N8</accession>
<evidence type="ECO:0000313" key="4">
    <source>
        <dbReference type="EMBL" id="GFO14436.1"/>
    </source>
</evidence>
<proteinExistence type="predicted"/>
<dbReference type="Pfam" id="PF25898">
    <property type="entry name" value="LolA_2nd_metazoa"/>
    <property type="match status" value="1"/>
</dbReference>
<organism evidence="4 5">
    <name type="scientific">Plakobranchus ocellatus</name>
    <dbReference type="NCBI Taxonomy" id="259542"/>
    <lineage>
        <taxon>Eukaryota</taxon>
        <taxon>Metazoa</taxon>
        <taxon>Spiralia</taxon>
        <taxon>Lophotrochozoa</taxon>
        <taxon>Mollusca</taxon>
        <taxon>Gastropoda</taxon>
        <taxon>Heterobranchia</taxon>
        <taxon>Euthyneura</taxon>
        <taxon>Panpulmonata</taxon>
        <taxon>Sacoglossa</taxon>
        <taxon>Placobranchoidea</taxon>
        <taxon>Plakobranchidae</taxon>
        <taxon>Plakobranchus</taxon>
    </lineage>
</organism>
<protein>
    <submittedName>
        <fullName evidence="4">EF-hand domain-containing protein d1</fullName>
    </submittedName>
</protein>
<dbReference type="AlphaFoldDB" id="A0AAV4B1N8"/>
<gene>
    <name evidence="4" type="ORF">PoB_004094100</name>
</gene>
<sequence>MKMRSLALLTLSGIFLLVTFLLEPIEAGFEQKMCDNYATSQTPVTKEPIFFEDYSVETEKIIYTNFDAKNGIIVQQTMEYSSTHNQLMLYEQTKNESWSFVDVKANDCIQKINDGPCMDRQDTCYWIQVSVPYVTVNHDRVSLRPFTRSLRWPTGQVNKKVDLGSAVVRGMDAKKYATCVYEPSQDDTIVSVWFFLDLEKYKEVDQNHAIPLLVSHRTKRRGSFFEYSRTEFLDYKKLSPFKIKYGLQIPELQCGSVRSKFMSKRFPEPPPLYKYLTEVDVSHKSSKMESYKRYTQTREYNSYSKFFVTIQKYAVDDMNEIETMQDVYDISTGTAYTMSLTNGLCAVKPRENPNNPIMPSPEILWHLDQSDITYWGVFYNRDIPCDVWYIKQNRQSFTFRLYLATSEWLKQQGKEETEFYPIQTVGDSGDEVYFSAMYEFEKRQDYHIPPIFYCFEEDDLVYAEVTVAISYNTIPSTRPDYFKYEFRSLIKKITGIVSSIRIGSLYFFPSQESEEETIVRFMIYGKMKGVEDKRLYHADPVTSQEAIDKIKEAVHKGSVTFTLDDKTLEVELKQGSFAVMDRDEIFMIFDDEAGGHSAGAMAAVGIVLLLVGLALGAGALFGYKRWTDRTIPSLPSGIANVNFKSEA</sequence>
<evidence type="ECO:0000256" key="2">
    <source>
        <dbReference type="SAM" id="SignalP"/>
    </source>
</evidence>
<dbReference type="PANTHER" id="PTHR36902">
    <property type="entry name" value="ENRICHED IN SURFACE-LABELED PROTEOME PROTEIN 9"/>
    <property type="match status" value="1"/>
</dbReference>
<feature type="domain" description="LolA-like" evidence="3">
    <location>
        <begin position="297"/>
        <end position="441"/>
    </location>
</feature>
<keyword evidence="1" id="KW-1133">Transmembrane helix</keyword>
<comment type="caution">
    <text evidence="4">The sequence shown here is derived from an EMBL/GenBank/DDBJ whole genome shotgun (WGS) entry which is preliminary data.</text>
</comment>
<dbReference type="InterPro" id="IPR058831">
    <property type="entry name" value="LolA-like_dom_2nd"/>
</dbReference>
<feature type="transmembrane region" description="Helical" evidence="1">
    <location>
        <begin position="600"/>
        <end position="623"/>
    </location>
</feature>
<dbReference type="Proteomes" id="UP000735302">
    <property type="component" value="Unassembled WGS sequence"/>
</dbReference>
<keyword evidence="2" id="KW-0732">Signal</keyword>
<feature type="signal peptide" evidence="2">
    <location>
        <begin position="1"/>
        <end position="27"/>
    </location>
</feature>